<dbReference type="Proteomes" id="UP001139089">
    <property type="component" value="Unassembled WGS sequence"/>
</dbReference>
<comment type="caution">
    <text evidence="4">The sequence shown here is derived from an EMBL/GenBank/DDBJ whole genome shotgun (WGS) entry which is preliminary data.</text>
</comment>
<dbReference type="Pfam" id="PF13692">
    <property type="entry name" value="Glyco_trans_1_4"/>
    <property type="match status" value="1"/>
</dbReference>
<name>A0A9X1T2I9_9HYPH</name>
<dbReference type="PANTHER" id="PTHR12526">
    <property type="entry name" value="GLYCOSYLTRANSFERASE"/>
    <property type="match status" value="1"/>
</dbReference>
<organism evidence="4 5">
    <name type="scientific">Rhizobium quercicola</name>
    <dbReference type="NCBI Taxonomy" id="2901226"/>
    <lineage>
        <taxon>Bacteria</taxon>
        <taxon>Pseudomonadati</taxon>
        <taxon>Pseudomonadota</taxon>
        <taxon>Alphaproteobacteria</taxon>
        <taxon>Hyphomicrobiales</taxon>
        <taxon>Rhizobiaceae</taxon>
        <taxon>Rhizobium/Agrobacterium group</taxon>
        <taxon>Rhizobium</taxon>
    </lineage>
</organism>
<comment type="similarity">
    <text evidence="1">Belongs to the glycosyltransferase group 1 family. Glycosyltransferase 4 subfamily.</text>
</comment>
<evidence type="ECO:0000256" key="2">
    <source>
        <dbReference type="ARBA" id="ARBA00022676"/>
    </source>
</evidence>
<gene>
    <name evidence="4" type="ORF">LRX75_22830</name>
</gene>
<dbReference type="PANTHER" id="PTHR12526:SF640">
    <property type="entry name" value="COLANIC ACID BIOSYNTHESIS GLYCOSYLTRANSFERASE WCAL-RELATED"/>
    <property type="match status" value="1"/>
</dbReference>
<dbReference type="SUPFAM" id="SSF53756">
    <property type="entry name" value="UDP-Glycosyltransferase/glycogen phosphorylase"/>
    <property type="match status" value="1"/>
</dbReference>
<keyword evidence="3" id="KW-0808">Transferase</keyword>
<dbReference type="RefSeq" id="WP_231816880.1">
    <property type="nucleotide sequence ID" value="NZ_JAJOZR010000024.1"/>
</dbReference>
<keyword evidence="2" id="KW-0328">Glycosyltransferase</keyword>
<protein>
    <submittedName>
        <fullName evidence="4">Glycosyltransferase family 4 protein</fullName>
    </submittedName>
</protein>
<reference evidence="4" key="1">
    <citation type="submission" date="2021-12" db="EMBL/GenBank/DDBJ databases">
        <authorList>
            <person name="Li Y."/>
        </authorList>
    </citation>
    <scope>NUCLEOTIDE SEQUENCE</scope>
    <source>
        <strain evidence="4">DKSPLA3</strain>
    </source>
</reference>
<evidence type="ECO:0000256" key="3">
    <source>
        <dbReference type="ARBA" id="ARBA00022679"/>
    </source>
</evidence>
<dbReference type="Gene3D" id="3.40.50.2000">
    <property type="entry name" value="Glycogen Phosphorylase B"/>
    <property type="match status" value="1"/>
</dbReference>
<evidence type="ECO:0000256" key="1">
    <source>
        <dbReference type="ARBA" id="ARBA00009481"/>
    </source>
</evidence>
<evidence type="ECO:0000313" key="5">
    <source>
        <dbReference type="Proteomes" id="UP001139089"/>
    </source>
</evidence>
<dbReference type="EMBL" id="JAJOZR010000024">
    <property type="protein sequence ID" value="MCD7111866.1"/>
    <property type="molecule type" value="Genomic_DNA"/>
</dbReference>
<evidence type="ECO:0000313" key="4">
    <source>
        <dbReference type="EMBL" id="MCD7111866.1"/>
    </source>
</evidence>
<accession>A0A9X1T2I9</accession>
<dbReference type="CDD" id="cd03801">
    <property type="entry name" value="GT4_PimA-like"/>
    <property type="match status" value="1"/>
</dbReference>
<keyword evidence="5" id="KW-1185">Reference proteome</keyword>
<proteinExistence type="inferred from homology"/>
<dbReference type="GO" id="GO:0016757">
    <property type="term" value="F:glycosyltransferase activity"/>
    <property type="evidence" value="ECO:0007669"/>
    <property type="project" value="UniProtKB-KW"/>
</dbReference>
<dbReference type="AlphaFoldDB" id="A0A9X1T2I9"/>
<sequence length="357" mass="38877">MSRLLDIRTVDIIAPNFKKRLSGVTSTIVQLVPVQVRMGERIATLGPGLPDDLPAIRFRDLLRLRRPPEGRAVRIWHARRNLEMLPGILLRDVLRMPLKLLFTSAAQRRHSRWTKGLIRRMDAVVATSARSGSFLDVPHTVIRHGVDLARFHPPATGGREAPPDDLAGRRLVGCFGRVRPQKGTDLFVEAMIALLPHHPEWTAVICGRVTPEHEAFAAGLKSSIAEAGLSDRIRFLGEVDDIKPWYRRVSLLVAPSRNEGFGLTPLEAMASGAAVVASDAGAYAEMIRPGETGAVVPAGDGDALTTALRLYLQAPARATAHGQAGLAHVRAEFGIEREAKALSQVYDGLLDREALSA</sequence>